<sequence length="217" mass="23429">MLVSRQLHTSEASTAKTGPRARTGRLMLGTAIRLMQEGATPSVSDVAEAAGVSRATAYRYFPSQAALISAVVDQALGPILTWSSSSPDPARRVTELMEVGLPRIDAFEATFKAALRLSLEQFARGRAGTLGEEPAFKRGHRIDLLVDALEPLRGELSPDRFDRLAQALSLVFGVELLTVLKDIWGLDGQETQSVAQWAAKALVRAARQEEAERTASS</sequence>
<gene>
    <name evidence="5" type="ORF">ABUE31_09145</name>
</gene>
<evidence type="ECO:0000259" key="4">
    <source>
        <dbReference type="PROSITE" id="PS50977"/>
    </source>
</evidence>
<dbReference type="Gene3D" id="1.10.357.10">
    <property type="entry name" value="Tetracycline Repressor, domain 2"/>
    <property type="match status" value="1"/>
</dbReference>
<organism evidence="5 6">
    <name type="scientific">Mesorhizobium marinum</name>
    <dbReference type="NCBI Taxonomy" id="3228790"/>
    <lineage>
        <taxon>Bacteria</taxon>
        <taxon>Pseudomonadati</taxon>
        <taxon>Pseudomonadota</taxon>
        <taxon>Alphaproteobacteria</taxon>
        <taxon>Hyphomicrobiales</taxon>
        <taxon>Phyllobacteriaceae</taxon>
        <taxon>Mesorhizobium</taxon>
    </lineage>
</organism>
<evidence type="ECO:0000256" key="2">
    <source>
        <dbReference type="PROSITE-ProRule" id="PRU00335"/>
    </source>
</evidence>
<keyword evidence="6" id="KW-1185">Reference proteome</keyword>
<proteinExistence type="predicted"/>
<dbReference type="PROSITE" id="PS50977">
    <property type="entry name" value="HTH_TETR_2"/>
    <property type="match status" value="1"/>
</dbReference>
<dbReference type="Proteomes" id="UP001556196">
    <property type="component" value="Unassembled WGS sequence"/>
</dbReference>
<feature type="region of interest" description="Disordered" evidence="3">
    <location>
        <begin position="1"/>
        <end position="20"/>
    </location>
</feature>
<accession>A0ABV3QYH7</accession>
<evidence type="ECO:0000313" key="6">
    <source>
        <dbReference type="Proteomes" id="UP001556196"/>
    </source>
</evidence>
<dbReference type="EMBL" id="JBFOCI010000002">
    <property type="protein sequence ID" value="MEW9806147.1"/>
    <property type="molecule type" value="Genomic_DNA"/>
</dbReference>
<name>A0ABV3QYH7_9HYPH</name>
<evidence type="ECO:0000256" key="1">
    <source>
        <dbReference type="ARBA" id="ARBA00023125"/>
    </source>
</evidence>
<dbReference type="InterPro" id="IPR009057">
    <property type="entry name" value="Homeodomain-like_sf"/>
</dbReference>
<feature type="DNA-binding region" description="H-T-H motif" evidence="2">
    <location>
        <begin position="42"/>
        <end position="61"/>
    </location>
</feature>
<evidence type="ECO:0000256" key="3">
    <source>
        <dbReference type="SAM" id="MobiDB-lite"/>
    </source>
</evidence>
<evidence type="ECO:0000313" key="5">
    <source>
        <dbReference type="EMBL" id="MEW9806147.1"/>
    </source>
</evidence>
<comment type="caution">
    <text evidence="5">The sequence shown here is derived from an EMBL/GenBank/DDBJ whole genome shotgun (WGS) entry which is preliminary data.</text>
</comment>
<dbReference type="RefSeq" id="WP_367723608.1">
    <property type="nucleotide sequence ID" value="NZ_JBFOCI010000002.1"/>
</dbReference>
<keyword evidence="1 2" id="KW-0238">DNA-binding</keyword>
<dbReference type="SUPFAM" id="SSF46689">
    <property type="entry name" value="Homeodomain-like"/>
    <property type="match status" value="1"/>
</dbReference>
<feature type="domain" description="HTH tetR-type" evidence="4">
    <location>
        <begin position="21"/>
        <end position="79"/>
    </location>
</feature>
<dbReference type="InterPro" id="IPR001647">
    <property type="entry name" value="HTH_TetR"/>
</dbReference>
<protein>
    <submittedName>
        <fullName evidence="5">TetR/AcrR family transcriptional regulator</fullName>
    </submittedName>
</protein>
<dbReference type="Pfam" id="PF00440">
    <property type="entry name" value="TetR_N"/>
    <property type="match status" value="1"/>
</dbReference>
<reference evidence="5 6" key="1">
    <citation type="submission" date="2024-06" db="EMBL/GenBank/DDBJ databases">
        <authorList>
            <person name="Tuo L."/>
        </authorList>
    </citation>
    <scope>NUCLEOTIDE SEQUENCE [LARGE SCALE GENOMIC DNA]</scope>
    <source>
        <strain evidence="5 6">ZMM04-5</strain>
    </source>
</reference>
<feature type="compositionally biased region" description="Polar residues" evidence="3">
    <location>
        <begin position="1"/>
        <end position="16"/>
    </location>
</feature>